<dbReference type="EnsemblMetazoa" id="LLOJ003022-RA">
    <property type="protein sequence ID" value="LLOJ003022-PA"/>
    <property type="gene ID" value="LLOJ003022"/>
</dbReference>
<dbReference type="VEuPathDB" id="VectorBase:LLOJ003022"/>
<evidence type="ECO:0000313" key="1">
    <source>
        <dbReference type="EnsemblMetazoa" id="LLOJ003022-PA"/>
    </source>
</evidence>
<reference evidence="1" key="1">
    <citation type="submission" date="2020-05" db="UniProtKB">
        <authorList>
            <consortium name="EnsemblMetazoa"/>
        </authorList>
    </citation>
    <scope>IDENTIFICATION</scope>
    <source>
        <strain evidence="1">Jacobina</strain>
    </source>
</reference>
<name>A0A1B0CFA1_LUTLO</name>
<dbReference type="AlphaFoldDB" id="A0A1B0CFA1"/>
<evidence type="ECO:0000313" key="2">
    <source>
        <dbReference type="Proteomes" id="UP000092461"/>
    </source>
</evidence>
<organism evidence="1 2">
    <name type="scientific">Lutzomyia longipalpis</name>
    <name type="common">Sand fly</name>
    <dbReference type="NCBI Taxonomy" id="7200"/>
    <lineage>
        <taxon>Eukaryota</taxon>
        <taxon>Metazoa</taxon>
        <taxon>Ecdysozoa</taxon>
        <taxon>Arthropoda</taxon>
        <taxon>Hexapoda</taxon>
        <taxon>Insecta</taxon>
        <taxon>Pterygota</taxon>
        <taxon>Neoptera</taxon>
        <taxon>Endopterygota</taxon>
        <taxon>Diptera</taxon>
        <taxon>Nematocera</taxon>
        <taxon>Psychodoidea</taxon>
        <taxon>Psychodidae</taxon>
        <taxon>Lutzomyia</taxon>
        <taxon>Lutzomyia</taxon>
    </lineage>
</organism>
<keyword evidence="2" id="KW-1185">Reference proteome</keyword>
<protein>
    <submittedName>
        <fullName evidence="1">Uncharacterized protein</fullName>
    </submittedName>
</protein>
<accession>A0A1B0CFA1</accession>
<proteinExistence type="predicted"/>
<dbReference type="Proteomes" id="UP000092461">
    <property type="component" value="Unassembled WGS sequence"/>
</dbReference>
<sequence>MSIIASKVIATNHVPITLHIIQSRSIFANIQRNMDAFVIMVSKEIPIRNASQRQSVELPLKPFYYVDWCCFLVKEVFIAFIATDWFTKLYQDE</sequence>
<dbReference type="EMBL" id="AJWK01009855">
    <property type="status" value="NOT_ANNOTATED_CDS"/>
    <property type="molecule type" value="Genomic_DNA"/>
</dbReference>